<dbReference type="Pfam" id="PF12671">
    <property type="entry name" value="Amidase_6"/>
    <property type="match status" value="1"/>
</dbReference>
<dbReference type="PATRIC" id="fig|46224.3.peg.316"/>
<sequence length="187" mass="21689">MKEEIEKEEATAELLGQYEPEATGTINLKNERAYAEKHYKNYNKGYPEFGNDCTNFVSQILAEGGRREVYPMHLPSYTTDSKYWYMKKRPDNSWGWSKSWTVVSDLYAHLVRTQKGYSSTSKSSIISNAKSGDVIQFKKPGADRYSHTMWIYEKQSSNLLLSGHDNDYLKRSFNAITGYAKYRIIKM</sequence>
<gene>
    <name evidence="2" type="ORF">B4102_3636</name>
</gene>
<proteinExistence type="predicted"/>
<dbReference type="InterPro" id="IPR024301">
    <property type="entry name" value="Amidase_6"/>
</dbReference>
<name>A0A150KL79_9BACI</name>
<dbReference type="EMBL" id="LQYN01000102">
    <property type="protein sequence ID" value="KYC94285.1"/>
    <property type="molecule type" value="Genomic_DNA"/>
</dbReference>
<dbReference type="STRING" id="46224.B4102_3636"/>
<dbReference type="AlphaFoldDB" id="A0A150KL79"/>
<reference evidence="2 3" key="1">
    <citation type="submission" date="2016-01" db="EMBL/GenBank/DDBJ databases">
        <title>Genome Sequences of Twelve Sporeforming Bacillus Species Isolated from Foods.</title>
        <authorList>
            <person name="Berendsen E.M."/>
            <person name="Wells-Bennik M.H."/>
            <person name="Krawcyk A.O."/>
            <person name="De Jong A."/>
            <person name="Holsappel S."/>
            <person name="Eijlander R.T."/>
            <person name="Kuipers O.P."/>
        </authorList>
    </citation>
    <scope>NUCLEOTIDE SEQUENCE [LARGE SCALE GENOMIC DNA]</scope>
    <source>
        <strain evidence="2 3">B4102</strain>
    </source>
</reference>
<dbReference type="RefSeq" id="WP_066234894.1">
    <property type="nucleotide sequence ID" value="NZ_LQYN01000102.1"/>
</dbReference>
<dbReference type="PANTHER" id="PTHR40032:SF1">
    <property type="entry name" value="EXPORTED PROTEIN"/>
    <property type="match status" value="1"/>
</dbReference>
<accession>A0A150KL79</accession>
<dbReference type="PANTHER" id="PTHR40032">
    <property type="entry name" value="EXPORTED PROTEIN-RELATED"/>
    <property type="match status" value="1"/>
</dbReference>
<protein>
    <recommendedName>
        <fullName evidence="1">Putative amidase domain-containing protein</fullName>
    </recommendedName>
</protein>
<dbReference type="Proteomes" id="UP000075666">
    <property type="component" value="Unassembled WGS sequence"/>
</dbReference>
<comment type="caution">
    <text evidence="2">The sequence shown here is derived from an EMBL/GenBank/DDBJ whole genome shotgun (WGS) entry which is preliminary data.</text>
</comment>
<evidence type="ECO:0000259" key="1">
    <source>
        <dbReference type="Pfam" id="PF12671"/>
    </source>
</evidence>
<evidence type="ECO:0000313" key="3">
    <source>
        <dbReference type="Proteomes" id="UP000075666"/>
    </source>
</evidence>
<dbReference type="OrthoDB" id="2194542at2"/>
<keyword evidence="3" id="KW-1185">Reference proteome</keyword>
<evidence type="ECO:0000313" key="2">
    <source>
        <dbReference type="EMBL" id="KYC94285.1"/>
    </source>
</evidence>
<feature type="domain" description="Putative amidase" evidence="1">
    <location>
        <begin position="29"/>
        <end position="182"/>
    </location>
</feature>
<organism evidence="2 3">
    <name type="scientific">Heyndrickxia sporothermodurans</name>
    <dbReference type="NCBI Taxonomy" id="46224"/>
    <lineage>
        <taxon>Bacteria</taxon>
        <taxon>Bacillati</taxon>
        <taxon>Bacillota</taxon>
        <taxon>Bacilli</taxon>
        <taxon>Bacillales</taxon>
        <taxon>Bacillaceae</taxon>
        <taxon>Heyndrickxia</taxon>
    </lineage>
</organism>